<evidence type="ECO:0000313" key="2">
    <source>
        <dbReference type="EMBL" id="KAF7512805.1"/>
    </source>
</evidence>
<organism evidence="2 3">
    <name type="scientific">Endocarpon pusillum</name>
    <dbReference type="NCBI Taxonomy" id="364733"/>
    <lineage>
        <taxon>Eukaryota</taxon>
        <taxon>Fungi</taxon>
        <taxon>Dikarya</taxon>
        <taxon>Ascomycota</taxon>
        <taxon>Pezizomycotina</taxon>
        <taxon>Eurotiomycetes</taxon>
        <taxon>Chaetothyriomycetidae</taxon>
        <taxon>Verrucariales</taxon>
        <taxon>Verrucariaceae</taxon>
        <taxon>Endocarpon</taxon>
    </lineage>
</organism>
<accession>A0A8H7AP22</accession>
<keyword evidence="3" id="KW-1185">Reference proteome</keyword>
<dbReference type="InterPro" id="IPR022190">
    <property type="entry name" value="DUF3716"/>
</dbReference>
<sequence>MNPIFTFVSPLVWGTFRACINLTSTSAIPETPLSLGLSDPSTAEANRPLDIEHAKELAEYMKANLKIADAPNRLCITMSKKDIRHSLHATAVHLLYKGRVEKYNRDRENPETIKKIDEKMAEINAAIKSKKKKTSIKEYPWLKFATPNLMKPPILNRGQHRVASHRIAFPKAVEEPWTPENVMKAGWAADIVIEEKLTPDIIVNIRLNRADSYKAGSDGDAFLELVQVGIGPFPECRQVHDHFGGRCGNCVWDDGEEACSFLEVVLLDSDADGDEGGKREPGVKRNPGVRAQKTSRAIKGAGCWGDEG</sequence>
<gene>
    <name evidence="2" type="ORF">GJ744_000372</name>
</gene>
<dbReference type="EMBL" id="JAACFV010000010">
    <property type="protein sequence ID" value="KAF7512805.1"/>
    <property type="molecule type" value="Genomic_DNA"/>
</dbReference>
<feature type="region of interest" description="Disordered" evidence="1">
    <location>
        <begin position="272"/>
        <end position="308"/>
    </location>
</feature>
<proteinExistence type="predicted"/>
<dbReference type="AlphaFoldDB" id="A0A8H7AP22"/>
<dbReference type="Proteomes" id="UP000606974">
    <property type="component" value="Unassembled WGS sequence"/>
</dbReference>
<name>A0A8H7AP22_9EURO</name>
<protein>
    <submittedName>
        <fullName evidence="2">Uncharacterized protein</fullName>
    </submittedName>
</protein>
<reference evidence="2" key="1">
    <citation type="submission" date="2020-02" db="EMBL/GenBank/DDBJ databases">
        <authorList>
            <person name="Palmer J.M."/>
        </authorList>
    </citation>
    <scope>NUCLEOTIDE SEQUENCE</scope>
    <source>
        <strain evidence="2">EPUS1.4</strain>
        <tissue evidence="2">Thallus</tissue>
    </source>
</reference>
<dbReference type="Pfam" id="PF12511">
    <property type="entry name" value="DUF3716"/>
    <property type="match status" value="1"/>
</dbReference>
<comment type="caution">
    <text evidence="2">The sequence shown here is derived from an EMBL/GenBank/DDBJ whole genome shotgun (WGS) entry which is preliminary data.</text>
</comment>
<evidence type="ECO:0000313" key="3">
    <source>
        <dbReference type="Proteomes" id="UP000606974"/>
    </source>
</evidence>
<evidence type="ECO:0000256" key="1">
    <source>
        <dbReference type="SAM" id="MobiDB-lite"/>
    </source>
</evidence>